<protein>
    <submittedName>
        <fullName evidence="3">J domain-containing protein</fullName>
    </submittedName>
</protein>
<dbReference type="PROSITE" id="PS50076">
    <property type="entry name" value="DNAJ_2"/>
    <property type="match status" value="1"/>
</dbReference>
<dbReference type="Gene3D" id="1.10.287.110">
    <property type="entry name" value="DnaJ domain"/>
    <property type="match status" value="1"/>
</dbReference>
<sequence length="156" mass="18526">MPCNWENVDEIKRKLRSLKKLEIKIRSANTFDYAEAAGRQPKIDLVWDRFFNINNAGNSKARYSLENILSMSKEDFKDVINEFFFNVYYKYYMENGIVNYSLYDPEILKWMGLPPHAGLDDIKKRFRELAKKYHPDTGGDSSKFIELMENYKKLVE</sequence>
<dbReference type="CDD" id="cd06257">
    <property type="entry name" value="DnaJ"/>
    <property type="match status" value="1"/>
</dbReference>
<evidence type="ECO:0000259" key="2">
    <source>
        <dbReference type="PROSITE" id="PS50076"/>
    </source>
</evidence>
<dbReference type="AlphaFoldDB" id="A0A2K2FFT7"/>
<dbReference type="GO" id="GO:0006260">
    <property type="term" value="P:DNA replication"/>
    <property type="evidence" value="ECO:0007669"/>
    <property type="project" value="UniProtKB-KW"/>
</dbReference>
<dbReference type="Proteomes" id="UP000236151">
    <property type="component" value="Unassembled WGS sequence"/>
</dbReference>
<dbReference type="SMART" id="SM00271">
    <property type="entry name" value="DnaJ"/>
    <property type="match status" value="1"/>
</dbReference>
<dbReference type="Pfam" id="PF00226">
    <property type="entry name" value="DnaJ"/>
    <property type="match status" value="1"/>
</dbReference>
<keyword evidence="1" id="KW-0235">DNA replication</keyword>
<dbReference type="InterPro" id="IPR001623">
    <property type="entry name" value="DnaJ_domain"/>
</dbReference>
<accession>A0A2K2FFT7</accession>
<dbReference type="EMBL" id="NIOJ01000009">
    <property type="protein sequence ID" value="PNU00532.1"/>
    <property type="molecule type" value="Genomic_DNA"/>
</dbReference>
<dbReference type="SUPFAM" id="SSF46565">
    <property type="entry name" value="Chaperone J-domain"/>
    <property type="match status" value="1"/>
</dbReference>
<keyword evidence="4" id="KW-1185">Reference proteome</keyword>
<evidence type="ECO:0000256" key="1">
    <source>
        <dbReference type="ARBA" id="ARBA00022705"/>
    </source>
</evidence>
<gene>
    <name evidence="3" type="ORF">CDQ84_05460</name>
</gene>
<organism evidence="3 4">
    <name type="scientific">Clostridium thermosuccinogenes</name>
    <dbReference type="NCBI Taxonomy" id="84032"/>
    <lineage>
        <taxon>Bacteria</taxon>
        <taxon>Bacillati</taxon>
        <taxon>Bacillota</taxon>
        <taxon>Clostridia</taxon>
        <taxon>Eubacteriales</taxon>
        <taxon>Clostridiaceae</taxon>
        <taxon>Clostridium</taxon>
    </lineage>
</organism>
<reference evidence="3 4" key="1">
    <citation type="submission" date="2017-06" db="EMBL/GenBank/DDBJ databases">
        <title>Investigating the central metabolism of Clostridium thermosuccinogenes.</title>
        <authorList>
            <person name="Koendjbiharie J.G."/>
            <person name="van Kranenburg R."/>
        </authorList>
    </citation>
    <scope>NUCLEOTIDE SEQUENCE [LARGE SCALE GENOMIC DNA]</scope>
    <source>
        <strain evidence="3 4">DSM 5806</strain>
    </source>
</reference>
<comment type="caution">
    <text evidence="3">The sequence shown here is derived from an EMBL/GenBank/DDBJ whole genome shotgun (WGS) entry which is preliminary data.</text>
</comment>
<name>A0A2K2FFT7_9CLOT</name>
<evidence type="ECO:0000313" key="3">
    <source>
        <dbReference type="EMBL" id="PNU00532.1"/>
    </source>
</evidence>
<evidence type="ECO:0000313" key="4">
    <source>
        <dbReference type="Proteomes" id="UP000236151"/>
    </source>
</evidence>
<dbReference type="RefSeq" id="WP_103080723.1">
    <property type="nucleotide sequence ID" value="NZ_CP021850.1"/>
</dbReference>
<feature type="domain" description="J" evidence="2">
    <location>
        <begin position="106"/>
        <end position="156"/>
    </location>
</feature>
<dbReference type="InterPro" id="IPR036869">
    <property type="entry name" value="J_dom_sf"/>
</dbReference>
<proteinExistence type="predicted"/>
<dbReference type="OrthoDB" id="9779889at2"/>
<dbReference type="KEGG" id="cthd:CDO33_09855"/>